<dbReference type="AlphaFoldDB" id="A0A917TNF5"/>
<proteinExistence type="predicted"/>
<reference evidence="11" key="1">
    <citation type="journal article" date="2014" name="Int. J. Syst. Evol. Microbiol.">
        <title>Complete genome sequence of Corynebacterium casei LMG S-19264T (=DSM 44701T), isolated from a smear-ripened cheese.</title>
        <authorList>
            <consortium name="US DOE Joint Genome Institute (JGI-PGF)"/>
            <person name="Walter F."/>
            <person name="Albersmeier A."/>
            <person name="Kalinowski J."/>
            <person name="Ruckert C."/>
        </authorList>
    </citation>
    <scope>NUCLEOTIDE SEQUENCE</scope>
    <source>
        <strain evidence="11">CGMCC 1.6333</strain>
    </source>
</reference>
<dbReference type="PANTHER" id="PTHR48111">
    <property type="entry name" value="REGULATOR OF RPOS"/>
    <property type="match status" value="1"/>
</dbReference>
<keyword evidence="3" id="KW-0902">Two-component regulatory system</keyword>
<name>A0A917TNF5_9BACI</name>
<dbReference type="SUPFAM" id="SSF52172">
    <property type="entry name" value="CheY-like"/>
    <property type="match status" value="1"/>
</dbReference>
<dbReference type="SMART" id="SM00448">
    <property type="entry name" value="REC"/>
    <property type="match status" value="1"/>
</dbReference>
<feature type="DNA-binding region" description="OmpR/PhoB-type" evidence="8">
    <location>
        <begin position="129"/>
        <end position="228"/>
    </location>
</feature>
<dbReference type="SUPFAM" id="SSF46894">
    <property type="entry name" value="C-terminal effector domain of the bipartite response regulators"/>
    <property type="match status" value="1"/>
</dbReference>
<dbReference type="GO" id="GO:0000976">
    <property type="term" value="F:transcription cis-regulatory region binding"/>
    <property type="evidence" value="ECO:0007669"/>
    <property type="project" value="TreeGrafter"/>
</dbReference>
<evidence type="ECO:0000256" key="5">
    <source>
        <dbReference type="ARBA" id="ARBA00023125"/>
    </source>
</evidence>
<dbReference type="CDD" id="cd17574">
    <property type="entry name" value="REC_OmpR"/>
    <property type="match status" value="1"/>
</dbReference>
<keyword evidence="12" id="KW-1185">Reference proteome</keyword>
<dbReference type="InterPro" id="IPR001789">
    <property type="entry name" value="Sig_transdc_resp-reg_receiver"/>
</dbReference>
<dbReference type="PROSITE" id="PS51755">
    <property type="entry name" value="OMPR_PHOB"/>
    <property type="match status" value="1"/>
</dbReference>
<dbReference type="Gene3D" id="6.10.250.690">
    <property type="match status" value="1"/>
</dbReference>
<protein>
    <submittedName>
        <fullName evidence="11">DNA-binding response regulator</fullName>
    </submittedName>
</protein>
<dbReference type="GO" id="GO:0006355">
    <property type="term" value="P:regulation of DNA-templated transcription"/>
    <property type="evidence" value="ECO:0007669"/>
    <property type="project" value="InterPro"/>
</dbReference>
<dbReference type="GO" id="GO:0005829">
    <property type="term" value="C:cytosol"/>
    <property type="evidence" value="ECO:0007669"/>
    <property type="project" value="TreeGrafter"/>
</dbReference>
<dbReference type="GO" id="GO:0032993">
    <property type="term" value="C:protein-DNA complex"/>
    <property type="evidence" value="ECO:0007669"/>
    <property type="project" value="TreeGrafter"/>
</dbReference>
<feature type="modified residue" description="4-aspartylphosphate" evidence="7">
    <location>
        <position position="54"/>
    </location>
</feature>
<dbReference type="PROSITE" id="PS50110">
    <property type="entry name" value="RESPONSE_REGULATORY"/>
    <property type="match status" value="1"/>
</dbReference>
<dbReference type="OrthoDB" id="9790442at2"/>
<evidence type="ECO:0000256" key="8">
    <source>
        <dbReference type="PROSITE-ProRule" id="PRU01091"/>
    </source>
</evidence>
<evidence type="ECO:0000259" key="10">
    <source>
        <dbReference type="PROSITE" id="PS51755"/>
    </source>
</evidence>
<evidence type="ECO:0000313" key="11">
    <source>
        <dbReference type="EMBL" id="GGM30454.1"/>
    </source>
</evidence>
<dbReference type="CDD" id="cd00383">
    <property type="entry name" value="trans_reg_C"/>
    <property type="match status" value="1"/>
</dbReference>
<dbReference type="InterPro" id="IPR016032">
    <property type="entry name" value="Sig_transdc_resp-reg_C-effctor"/>
</dbReference>
<dbReference type="GO" id="GO:0000156">
    <property type="term" value="F:phosphorelay response regulator activity"/>
    <property type="evidence" value="ECO:0007669"/>
    <property type="project" value="TreeGrafter"/>
</dbReference>
<evidence type="ECO:0000256" key="7">
    <source>
        <dbReference type="PROSITE-ProRule" id="PRU00169"/>
    </source>
</evidence>
<evidence type="ECO:0000256" key="3">
    <source>
        <dbReference type="ARBA" id="ARBA00023012"/>
    </source>
</evidence>
<dbReference type="RefSeq" id="WP_117154107.1">
    <property type="nucleotide sequence ID" value="NZ_BMLG01000006.1"/>
</dbReference>
<keyword evidence="2 7" id="KW-0597">Phosphoprotein</keyword>
<dbReference type="SMART" id="SM00862">
    <property type="entry name" value="Trans_reg_C"/>
    <property type="match status" value="1"/>
</dbReference>
<dbReference type="Pfam" id="PF00486">
    <property type="entry name" value="Trans_reg_C"/>
    <property type="match status" value="1"/>
</dbReference>
<dbReference type="FunFam" id="1.10.10.10:FF:000018">
    <property type="entry name" value="DNA-binding response regulator ResD"/>
    <property type="match status" value="1"/>
</dbReference>
<organism evidence="11 12">
    <name type="scientific">Paraliobacillus quinghaiensis</name>
    <dbReference type="NCBI Taxonomy" id="470815"/>
    <lineage>
        <taxon>Bacteria</taxon>
        <taxon>Bacillati</taxon>
        <taxon>Bacillota</taxon>
        <taxon>Bacilli</taxon>
        <taxon>Bacillales</taxon>
        <taxon>Bacillaceae</taxon>
        <taxon>Paraliobacillus</taxon>
    </lineage>
</organism>
<dbReference type="Proteomes" id="UP000618460">
    <property type="component" value="Unassembled WGS sequence"/>
</dbReference>
<dbReference type="InterPro" id="IPR011006">
    <property type="entry name" value="CheY-like_superfamily"/>
</dbReference>
<gene>
    <name evidence="11" type="ORF">GCM10011351_15750</name>
</gene>
<dbReference type="Pfam" id="PF00072">
    <property type="entry name" value="Response_reg"/>
    <property type="match status" value="1"/>
</dbReference>
<keyword evidence="5 8" id="KW-0238">DNA-binding</keyword>
<dbReference type="FunFam" id="3.40.50.2300:FF:000001">
    <property type="entry name" value="DNA-binding response regulator PhoB"/>
    <property type="match status" value="1"/>
</dbReference>
<dbReference type="Gene3D" id="3.40.50.2300">
    <property type="match status" value="1"/>
</dbReference>
<dbReference type="InterPro" id="IPR039420">
    <property type="entry name" value="WalR-like"/>
</dbReference>
<dbReference type="EMBL" id="BMLG01000006">
    <property type="protein sequence ID" value="GGM30454.1"/>
    <property type="molecule type" value="Genomic_DNA"/>
</dbReference>
<dbReference type="InterPro" id="IPR001867">
    <property type="entry name" value="OmpR/PhoB-type_DNA-bd"/>
</dbReference>
<comment type="caution">
    <text evidence="11">The sequence shown here is derived from an EMBL/GenBank/DDBJ whole genome shotgun (WGS) entry which is preliminary data.</text>
</comment>
<evidence type="ECO:0000256" key="6">
    <source>
        <dbReference type="ARBA" id="ARBA00023163"/>
    </source>
</evidence>
<evidence type="ECO:0000313" key="12">
    <source>
        <dbReference type="Proteomes" id="UP000618460"/>
    </source>
</evidence>
<evidence type="ECO:0000256" key="2">
    <source>
        <dbReference type="ARBA" id="ARBA00022553"/>
    </source>
</evidence>
<dbReference type="InterPro" id="IPR036388">
    <property type="entry name" value="WH-like_DNA-bd_sf"/>
</dbReference>
<accession>A0A917TNF5</accession>
<evidence type="ECO:0000259" key="9">
    <source>
        <dbReference type="PROSITE" id="PS50110"/>
    </source>
</evidence>
<comment type="subcellular location">
    <subcellularLocation>
        <location evidence="1">Cytoplasm</location>
    </subcellularLocation>
</comment>
<feature type="domain" description="Response regulatory" evidence="9">
    <location>
        <begin position="5"/>
        <end position="118"/>
    </location>
</feature>
<dbReference type="Gene3D" id="1.10.10.10">
    <property type="entry name" value="Winged helix-like DNA-binding domain superfamily/Winged helix DNA-binding domain"/>
    <property type="match status" value="1"/>
</dbReference>
<evidence type="ECO:0000256" key="4">
    <source>
        <dbReference type="ARBA" id="ARBA00023015"/>
    </source>
</evidence>
<sequence>MYEDRILIVEDEKEIGDLVRDYLQASGYEVMLAHDGEEGLRLFQKSQPILVVLDVMLPKINGIDVCRSIREESTIPIIMISAKKSETDKIIGLGIGADDYIAKPFSPGELVARIKAQLRRYKDFATSKESSLKFGDLVIDEKGFMVMLADKKVELSAKEFQILIFLAKHKGQVFSKEQLFDKIWGFDSYGDMSAVTVYIRKIREKIEQEPSDPQYIKTVWGVGYKFDGSSK</sequence>
<reference evidence="11" key="2">
    <citation type="submission" date="2020-09" db="EMBL/GenBank/DDBJ databases">
        <authorList>
            <person name="Sun Q."/>
            <person name="Zhou Y."/>
        </authorList>
    </citation>
    <scope>NUCLEOTIDE SEQUENCE</scope>
    <source>
        <strain evidence="11">CGMCC 1.6333</strain>
    </source>
</reference>
<keyword evidence="4" id="KW-0805">Transcription regulation</keyword>
<evidence type="ECO:0000256" key="1">
    <source>
        <dbReference type="ARBA" id="ARBA00004496"/>
    </source>
</evidence>
<dbReference type="PANTHER" id="PTHR48111:SF40">
    <property type="entry name" value="PHOSPHATE REGULON TRANSCRIPTIONAL REGULATORY PROTEIN PHOB"/>
    <property type="match status" value="1"/>
</dbReference>
<feature type="domain" description="OmpR/PhoB-type" evidence="10">
    <location>
        <begin position="129"/>
        <end position="228"/>
    </location>
</feature>
<keyword evidence="6" id="KW-0804">Transcription</keyword>